<dbReference type="InterPro" id="IPR028268">
    <property type="entry name" value="Pianissimo_fam"/>
</dbReference>
<accession>A0ABC9YIL3</accession>
<keyword evidence="4" id="KW-1185">Reference proteome</keyword>
<organism evidence="3 4">
    <name type="scientific">Grus japonensis</name>
    <name type="common">Japanese crane</name>
    <name type="synonym">Red-crowned crane</name>
    <dbReference type="NCBI Taxonomy" id="30415"/>
    <lineage>
        <taxon>Eukaryota</taxon>
        <taxon>Metazoa</taxon>
        <taxon>Chordata</taxon>
        <taxon>Craniata</taxon>
        <taxon>Vertebrata</taxon>
        <taxon>Euteleostomi</taxon>
        <taxon>Archelosauria</taxon>
        <taxon>Archosauria</taxon>
        <taxon>Dinosauria</taxon>
        <taxon>Saurischia</taxon>
        <taxon>Theropoda</taxon>
        <taxon>Coelurosauria</taxon>
        <taxon>Aves</taxon>
        <taxon>Neognathae</taxon>
        <taxon>Neoaves</taxon>
        <taxon>Gruiformes</taxon>
        <taxon>Gruidae</taxon>
        <taxon>Grus</taxon>
    </lineage>
</organism>
<feature type="region of interest" description="Disordered" evidence="1">
    <location>
        <begin position="166"/>
        <end position="188"/>
    </location>
</feature>
<comment type="caution">
    <text evidence="3">The sequence shown here is derived from an EMBL/GenBank/DDBJ whole genome shotgun (WGS) entry which is preliminary data.</text>
</comment>
<feature type="region of interest" description="Disordered" evidence="1">
    <location>
        <begin position="281"/>
        <end position="366"/>
    </location>
</feature>
<name>A0ABC9YIL3_GRUJA</name>
<dbReference type="SMART" id="SM01310">
    <property type="entry name" value="RICTOR_V"/>
    <property type="match status" value="1"/>
</dbReference>
<dbReference type="Pfam" id="PF14665">
    <property type="entry name" value="RICTOR_phospho"/>
    <property type="match status" value="1"/>
</dbReference>
<protein>
    <submittedName>
        <fullName evidence="3">Rapamycin-insensitive companion of mTOR</fullName>
    </submittedName>
</protein>
<dbReference type="InterPro" id="IPR029259">
    <property type="entry name" value="RICTOR_phospho"/>
</dbReference>
<evidence type="ECO:0000256" key="1">
    <source>
        <dbReference type="SAM" id="MobiDB-lite"/>
    </source>
</evidence>
<feature type="compositionally biased region" description="Low complexity" evidence="1">
    <location>
        <begin position="287"/>
        <end position="305"/>
    </location>
</feature>
<dbReference type="PANTHER" id="PTHR13298">
    <property type="entry name" value="CYTOSOLIC REGULATOR PIANISSIMO"/>
    <property type="match status" value="1"/>
</dbReference>
<feature type="compositionally biased region" description="Polar residues" evidence="1">
    <location>
        <begin position="333"/>
        <end position="351"/>
    </location>
</feature>
<dbReference type="AlphaFoldDB" id="A0ABC9YIL3"/>
<evidence type="ECO:0000313" key="3">
    <source>
        <dbReference type="EMBL" id="GAB0209145.1"/>
    </source>
</evidence>
<feature type="compositionally biased region" description="Low complexity" evidence="1">
    <location>
        <begin position="319"/>
        <end position="329"/>
    </location>
</feature>
<gene>
    <name evidence="3" type="ORF">GRJ2_003380200</name>
</gene>
<dbReference type="PANTHER" id="PTHR13298:SF11">
    <property type="entry name" value="RAPAMYCIN-INSENSITIVE COMPANION OF MTOR"/>
    <property type="match status" value="1"/>
</dbReference>
<dbReference type="Proteomes" id="UP001623348">
    <property type="component" value="Unassembled WGS sequence"/>
</dbReference>
<reference evidence="3 4" key="1">
    <citation type="submission" date="2024-06" db="EMBL/GenBank/DDBJ databases">
        <title>The draft genome of Grus japonensis, version 3.</title>
        <authorList>
            <person name="Nabeshima K."/>
            <person name="Suzuki S."/>
            <person name="Onuma M."/>
        </authorList>
    </citation>
    <scope>NUCLEOTIDE SEQUENCE [LARGE SCALE GENOMIC DNA]</scope>
    <source>
        <strain evidence="3 4">451A</strain>
    </source>
</reference>
<proteinExistence type="predicted"/>
<dbReference type="SMART" id="SM01309">
    <property type="entry name" value="RICTOR_phospho"/>
    <property type="match status" value="1"/>
</dbReference>
<sequence length="444" mass="49197">MSTCQFTFMANWYTIKQAAIYWSLRTCVYALGLIAKTKQGCDILKHHNWDAVRHSRRQPWPVVPDDMEQLCNELSSIPSTLSLNSESTSSRHNSESESTPSSMFIMEDDRFGSTSTSTFFLDITEDAEQIFYDRPGPSKDKDRSPFPFFSSSRLVKNRILNSLTLPNKKHRSSCDPKGGRLTSDSKSGLRRIRTVTEPSSSIDFPAGEEFNPVFRVPKIQTLRLETSFVRSKLMEDTDCTPSIGENDLKLPKGLGNEIHQENTSRERLIGDGTTQMQFKSRSLSFNTDTTTSGISSMSSSPSRETVGVDATNIDTDCGSSSTVVSTKTVKPSHCSTPQSNHLPLSKSNSVSLVPPGSSHTLPRRAQSLKAPSLATIKSLADYNFSYTSSRDAFGYATLKRLQQQRMHPSLSHSEALASPAKDVLFTDTITMKSGSLDSRLTPNR</sequence>
<evidence type="ECO:0000259" key="2">
    <source>
        <dbReference type="SMART" id="SM01310"/>
    </source>
</evidence>
<dbReference type="EMBL" id="BAAFJT010000300">
    <property type="protein sequence ID" value="GAB0209145.1"/>
    <property type="molecule type" value="Genomic_DNA"/>
</dbReference>
<dbReference type="InterPro" id="IPR029452">
    <property type="entry name" value="RICTOR_V"/>
</dbReference>
<feature type="domain" description="Rapamycin-insensitive companion of mTOR" evidence="2">
    <location>
        <begin position="6"/>
        <end position="51"/>
    </location>
</feature>
<evidence type="ECO:0000313" key="4">
    <source>
        <dbReference type="Proteomes" id="UP001623348"/>
    </source>
</evidence>
<feature type="region of interest" description="Disordered" evidence="1">
    <location>
        <begin position="81"/>
        <end position="102"/>
    </location>
</feature>
<dbReference type="Pfam" id="PF14668">
    <property type="entry name" value="RICTOR_V"/>
    <property type="match status" value="1"/>
</dbReference>